<evidence type="ECO:0000313" key="3">
    <source>
        <dbReference type="Proteomes" id="UP000030765"/>
    </source>
</evidence>
<name>A0A084WLW6_ANOSI</name>
<dbReference type="Proteomes" id="UP000030765">
    <property type="component" value="Unassembled WGS sequence"/>
</dbReference>
<reference evidence="2" key="2">
    <citation type="submission" date="2020-05" db="UniProtKB">
        <authorList>
            <consortium name="EnsemblMetazoa"/>
        </authorList>
    </citation>
    <scope>IDENTIFICATION</scope>
</reference>
<sequence length="93" mass="10540">MSHRHLPFDFCSSWEVRPTTVRPKPWSCQSKLVTGKPIDEQLSGVLWSFIQLSTGQVGEESKFKWNPIAESLTKTAFRSASEAGNVQECRSRL</sequence>
<dbReference type="VEuPathDB" id="VectorBase:ASIC019474"/>
<dbReference type="EMBL" id="ATLV01024303">
    <property type="status" value="NOT_ANNOTATED_CDS"/>
    <property type="molecule type" value="Genomic_DNA"/>
</dbReference>
<keyword evidence="3" id="KW-1185">Reference proteome</keyword>
<dbReference type="EnsemblMetazoa" id="ASIC019474-RA">
    <property type="protein sequence ID" value="ASIC019474-PA"/>
    <property type="gene ID" value="ASIC019474"/>
</dbReference>
<evidence type="ECO:0000313" key="2">
    <source>
        <dbReference type="EnsemblMetazoa" id="ASIC019474-PA"/>
    </source>
</evidence>
<gene>
    <name evidence="1" type="ORF">ZHAS_00019474</name>
</gene>
<organism evidence="1">
    <name type="scientific">Anopheles sinensis</name>
    <name type="common">Mosquito</name>
    <dbReference type="NCBI Taxonomy" id="74873"/>
    <lineage>
        <taxon>Eukaryota</taxon>
        <taxon>Metazoa</taxon>
        <taxon>Ecdysozoa</taxon>
        <taxon>Arthropoda</taxon>
        <taxon>Hexapoda</taxon>
        <taxon>Insecta</taxon>
        <taxon>Pterygota</taxon>
        <taxon>Neoptera</taxon>
        <taxon>Endopterygota</taxon>
        <taxon>Diptera</taxon>
        <taxon>Nematocera</taxon>
        <taxon>Culicoidea</taxon>
        <taxon>Culicidae</taxon>
        <taxon>Anophelinae</taxon>
        <taxon>Anopheles</taxon>
    </lineage>
</organism>
<evidence type="ECO:0000313" key="1">
    <source>
        <dbReference type="EMBL" id="KFB51210.1"/>
    </source>
</evidence>
<accession>A0A084WLW6</accession>
<proteinExistence type="predicted"/>
<reference evidence="1 3" key="1">
    <citation type="journal article" date="2014" name="BMC Genomics">
        <title>Genome sequence of Anopheles sinensis provides insight into genetics basis of mosquito competence for malaria parasites.</title>
        <authorList>
            <person name="Zhou D."/>
            <person name="Zhang D."/>
            <person name="Ding G."/>
            <person name="Shi L."/>
            <person name="Hou Q."/>
            <person name="Ye Y."/>
            <person name="Xu Y."/>
            <person name="Zhou H."/>
            <person name="Xiong C."/>
            <person name="Li S."/>
            <person name="Yu J."/>
            <person name="Hong S."/>
            <person name="Yu X."/>
            <person name="Zou P."/>
            <person name="Chen C."/>
            <person name="Chang X."/>
            <person name="Wang W."/>
            <person name="Lv Y."/>
            <person name="Sun Y."/>
            <person name="Ma L."/>
            <person name="Shen B."/>
            <person name="Zhu C."/>
        </authorList>
    </citation>
    <scope>NUCLEOTIDE SEQUENCE [LARGE SCALE GENOMIC DNA]</scope>
</reference>
<dbReference type="AlphaFoldDB" id="A0A084WLW6"/>
<protein>
    <submittedName>
        <fullName evidence="1 2">Uncharacterized protein</fullName>
    </submittedName>
</protein>
<dbReference type="EMBL" id="KE525351">
    <property type="protein sequence ID" value="KFB51210.1"/>
    <property type="molecule type" value="Genomic_DNA"/>
</dbReference>